<name>A0AAQ3LCU4_9BACT</name>
<sequence>MKVHDGQLDAFKGYCEKLLKLTSNEPDCLFYGFSFDGNLVHCREGYKDADGLLAHIDNVGTVLEEALKIAEITRLEVHGPEAELAKLREPLSAFNPQYFVLEYGFRR</sequence>
<accession>A0AAQ3LCU4</accession>
<dbReference type="KEGG" id="puo:RZN69_09670"/>
<evidence type="ECO:0000313" key="1">
    <source>
        <dbReference type="EMBL" id="WOO43355.1"/>
    </source>
</evidence>
<dbReference type="Proteomes" id="UP001304300">
    <property type="component" value="Chromosome"/>
</dbReference>
<proteinExistence type="predicted"/>
<dbReference type="SUPFAM" id="SSF54909">
    <property type="entry name" value="Dimeric alpha+beta barrel"/>
    <property type="match status" value="1"/>
</dbReference>
<dbReference type="RefSeq" id="WP_317835904.1">
    <property type="nucleotide sequence ID" value="NZ_CP136920.1"/>
</dbReference>
<organism evidence="1 2">
    <name type="scientific">Rubellicoccus peritrichatus</name>
    <dbReference type="NCBI Taxonomy" id="3080537"/>
    <lineage>
        <taxon>Bacteria</taxon>
        <taxon>Pseudomonadati</taxon>
        <taxon>Verrucomicrobiota</taxon>
        <taxon>Opitutia</taxon>
        <taxon>Puniceicoccales</taxon>
        <taxon>Cerasicoccaceae</taxon>
        <taxon>Rubellicoccus</taxon>
    </lineage>
</organism>
<evidence type="ECO:0000313" key="2">
    <source>
        <dbReference type="Proteomes" id="UP001304300"/>
    </source>
</evidence>
<evidence type="ECO:0008006" key="3">
    <source>
        <dbReference type="Google" id="ProtNLM"/>
    </source>
</evidence>
<dbReference type="AlphaFoldDB" id="A0AAQ3LCU4"/>
<dbReference type="InterPro" id="IPR011008">
    <property type="entry name" value="Dimeric_a/b-barrel"/>
</dbReference>
<dbReference type="EMBL" id="CP136920">
    <property type="protein sequence ID" value="WOO43355.1"/>
    <property type="molecule type" value="Genomic_DNA"/>
</dbReference>
<gene>
    <name evidence="1" type="ORF">RZN69_09670</name>
</gene>
<keyword evidence="2" id="KW-1185">Reference proteome</keyword>
<protein>
    <recommendedName>
        <fullName evidence="3">ABM domain-containing protein</fullName>
    </recommendedName>
</protein>
<dbReference type="Gene3D" id="3.30.70.100">
    <property type="match status" value="1"/>
</dbReference>
<reference evidence="1 2" key="1">
    <citation type="submission" date="2023-10" db="EMBL/GenBank/DDBJ databases">
        <title>Rubellicoccus peritrichatus gen. nov., sp. nov., isolated from an algae of coral reef tank.</title>
        <authorList>
            <person name="Luo J."/>
        </authorList>
    </citation>
    <scope>NUCLEOTIDE SEQUENCE [LARGE SCALE GENOMIC DNA]</scope>
    <source>
        <strain evidence="1 2">CR14</strain>
    </source>
</reference>